<dbReference type="PRINTS" id="PR00080">
    <property type="entry name" value="SDRFAMILY"/>
</dbReference>
<dbReference type="SUPFAM" id="SSF51735">
    <property type="entry name" value="NAD(P)-binding Rossmann-fold domains"/>
    <property type="match status" value="1"/>
</dbReference>
<dbReference type="EMBL" id="JAEPRA010000015">
    <property type="protein sequence ID" value="KAG2175260.1"/>
    <property type="molecule type" value="Genomic_DNA"/>
</dbReference>
<dbReference type="Proteomes" id="UP000612746">
    <property type="component" value="Unassembled WGS sequence"/>
</dbReference>
<evidence type="ECO:0000313" key="5">
    <source>
        <dbReference type="Proteomes" id="UP000612746"/>
    </source>
</evidence>
<dbReference type="AlphaFoldDB" id="A0A8H7PK97"/>
<evidence type="ECO:0000256" key="3">
    <source>
        <dbReference type="RuleBase" id="RU000363"/>
    </source>
</evidence>
<protein>
    <recommendedName>
        <fullName evidence="6">SDR family NAD(P)-dependent oxidoreductase</fullName>
    </recommendedName>
</protein>
<evidence type="ECO:0000256" key="1">
    <source>
        <dbReference type="ARBA" id="ARBA00006484"/>
    </source>
</evidence>
<dbReference type="CDD" id="cd05327">
    <property type="entry name" value="retinol-DH_like_SDR_c_like"/>
    <property type="match status" value="1"/>
</dbReference>
<dbReference type="OrthoDB" id="191139at2759"/>
<evidence type="ECO:0000313" key="4">
    <source>
        <dbReference type="EMBL" id="KAG2175260.1"/>
    </source>
</evidence>
<sequence>MVMTKHFDLDMIPDMSGKVCIVTGSNTGIGKACAMELASKGAHVIVASRNSSKGQEAVNEIKAETGNELIEYLQLDLMSLASVTKFIEEFKAKNLPIHVLLNNAGIMANPFTLSEDGIESQFATNHASSLFPCDFSLIFHPSLPTNEFYSAPSRIINVSSNGHRFIFCSGLKLQEMNDEKSYSPFGAYGRSKAANILFTRELDQRLEAEGITNVYVNANHPGVVDSELARYSSVMIQAILRKLVLISTKDGAITQLYLATSPEVERDSIKGKYYIPFGMEKAPQQESRSQENQTALWNYTEALLKEKIPNYPGAGI</sequence>
<organism evidence="4 5">
    <name type="scientific">Umbelopsis vinacea</name>
    <dbReference type="NCBI Taxonomy" id="44442"/>
    <lineage>
        <taxon>Eukaryota</taxon>
        <taxon>Fungi</taxon>
        <taxon>Fungi incertae sedis</taxon>
        <taxon>Mucoromycota</taxon>
        <taxon>Mucoromycotina</taxon>
        <taxon>Umbelopsidomycetes</taxon>
        <taxon>Umbelopsidales</taxon>
        <taxon>Umbelopsidaceae</taxon>
        <taxon>Umbelopsis</taxon>
    </lineage>
</organism>
<dbReference type="InterPro" id="IPR036291">
    <property type="entry name" value="NAD(P)-bd_dom_sf"/>
</dbReference>
<comment type="caution">
    <text evidence="4">The sequence shown here is derived from an EMBL/GenBank/DDBJ whole genome shotgun (WGS) entry which is preliminary data.</text>
</comment>
<proteinExistence type="inferred from homology"/>
<evidence type="ECO:0008006" key="6">
    <source>
        <dbReference type="Google" id="ProtNLM"/>
    </source>
</evidence>
<dbReference type="PRINTS" id="PR00081">
    <property type="entry name" value="GDHRDH"/>
</dbReference>
<reference evidence="4" key="1">
    <citation type="submission" date="2020-12" db="EMBL/GenBank/DDBJ databases">
        <title>Metabolic potential, ecology and presence of endohyphal bacteria is reflected in genomic diversity of Mucoromycotina.</title>
        <authorList>
            <person name="Muszewska A."/>
            <person name="Okrasinska A."/>
            <person name="Steczkiewicz K."/>
            <person name="Drgas O."/>
            <person name="Orlowska M."/>
            <person name="Perlinska-Lenart U."/>
            <person name="Aleksandrzak-Piekarczyk T."/>
            <person name="Szatraj K."/>
            <person name="Zielenkiewicz U."/>
            <person name="Pilsyk S."/>
            <person name="Malc E."/>
            <person name="Mieczkowski P."/>
            <person name="Kruszewska J.S."/>
            <person name="Biernat P."/>
            <person name="Pawlowska J."/>
        </authorList>
    </citation>
    <scope>NUCLEOTIDE SEQUENCE</scope>
    <source>
        <strain evidence="4">WA0000051536</strain>
    </source>
</reference>
<dbReference type="PANTHER" id="PTHR24320:SF148">
    <property type="entry name" value="NAD(P)-BINDING ROSSMANN-FOLD SUPERFAMILY PROTEIN"/>
    <property type="match status" value="1"/>
</dbReference>
<dbReference type="InterPro" id="IPR002347">
    <property type="entry name" value="SDR_fam"/>
</dbReference>
<dbReference type="GO" id="GO:0016491">
    <property type="term" value="F:oxidoreductase activity"/>
    <property type="evidence" value="ECO:0007669"/>
    <property type="project" value="UniProtKB-KW"/>
</dbReference>
<evidence type="ECO:0000256" key="2">
    <source>
        <dbReference type="ARBA" id="ARBA00023002"/>
    </source>
</evidence>
<dbReference type="PANTHER" id="PTHR24320">
    <property type="entry name" value="RETINOL DEHYDROGENASE"/>
    <property type="match status" value="1"/>
</dbReference>
<keyword evidence="2" id="KW-0560">Oxidoreductase</keyword>
<dbReference type="Pfam" id="PF00106">
    <property type="entry name" value="adh_short"/>
    <property type="match status" value="1"/>
</dbReference>
<dbReference type="Gene3D" id="3.40.50.720">
    <property type="entry name" value="NAD(P)-binding Rossmann-like Domain"/>
    <property type="match status" value="1"/>
</dbReference>
<keyword evidence="5" id="KW-1185">Reference proteome</keyword>
<comment type="similarity">
    <text evidence="1 3">Belongs to the short-chain dehydrogenases/reductases (SDR) family.</text>
</comment>
<name>A0A8H7PK97_9FUNG</name>
<accession>A0A8H7PK97</accession>
<gene>
    <name evidence="4" type="ORF">INT44_007748</name>
</gene>